<dbReference type="PROSITE" id="PS51063">
    <property type="entry name" value="HTH_CRP_2"/>
    <property type="match status" value="1"/>
</dbReference>
<dbReference type="SUPFAM" id="SSF46785">
    <property type="entry name" value="Winged helix' DNA-binding domain"/>
    <property type="match status" value="1"/>
</dbReference>
<dbReference type="InterPro" id="IPR036390">
    <property type="entry name" value="WH_DNA-bd_sf"/>
</dbReference>
<dbReference type="GO" id="GO:0006355">
    <property type="term" value="P:regulation of DNA-templated transcription"/>
    <property type="evidence" value="ECO:0007669"/>
    <property type="project" value="InterPro"/>
</dbReference>
<dbReference type="AlphaFoldDB" id="A0A327KGH2"/>
<dbReference type="EMBL" id="NPEU01000180">
    <property type="protein sequence ID" value="RAI37507.1"/>
    <property type="molecule type" value="Genomic_DNA"/>
</dbReference>
<keyword evidence="3" id="KW-0804">Transcription</keyword>
<protein>
    <recommendedName>
        <fullName evidence="4">HTH crp-type domain-containing protein</fullName>
    </recommendedName>
</protein>
<dbReference type="InterPro" id="IPR018490">
    <property type="entry name" value="cNMP-bd_dom_sf"/>
</dbReference>
<proteinExistence type="predicted"/>
<evidence type="ECO:0000313" key="5">
    <source>
        <dbReference type="EMBL" id="RAI37507.1"/>
    </source>
</evidence>
<evidence type="ECO:0000259" key="4">
    <source>
        <dbReference type="PROSITE" id="PS51063"/>
    </source>
</evidence>
<keyword evidence="1" id="KW-0805">Transcription regulation</keyword>
<evidence type="ECO:0000313" key="6">
    <source>
        <dbReference type="Proteomes" id="UP000248863"/>
    </source>
</evidence>
<accession>A0A327KGH2</accession>
<dbReference type="SUPFAM" id="SSF51206">
    <property type="entry name" value="cAMP-binding domain-like"/>
    <property type="match status" value="1"/>
</dbReference>
<sequence length="265" mass="27680">MINDFSGPASISGLALRRQSVQTDDVAANRILGGLSATARDRLAPHVRVRAAREGATLWETGTRSDRVHFPLTAMVSLVLRAGSGADLEVGSVGLEGACGFDTDLFPGAVRPVVRIGGLIASLPAREFDAAARDCPELCRIAPACTAWLLAQAQQIAVCNATHTAEQRFARWLARAAQATGRDTVAVTQETVAELLGLRRTTVTLIAQTLQTAGIIRYRRGIIAIIDPAGLQAAACPCGETLGPAFQPADLLAAASHPIGPEACA</sequence>
<dbReference type="GO" id="GO:0003677">
    <property type="term" value="F:DNA binding"/>
    <property type="evidence" value="ECO:0007669"/>
    <property type="project" value="UniProtKB-KW"/>
</dbReference>
<name>A0A327KGH2_9BRAD</name>
<keyword evidence="2" id="KW-0238">DNA-binding</keyword>
<feature type="domain" description="HTH crp-type" evidence="4">
    <location>
        <begin position="163"/>
        <end position="229"/>
    </location>
</feature>
<comment type="caution">
    <text evidence="5">The sequence shown here is derived from an EMBL/GenBank/DDBJ whole genome shotgun (WGS) entry which is preliminary data.</text>
</comment>
<evidence type="ECO:0000256" key="2">
    <source>
        <dbReference type="ARBA" id="ARBA00023125"/>
    </source>
</evidence>
<evidence type="ECO:0000256" key="3">
    <source>
        <dbReference type="ARBA" id="ARBA00023163"/>
    </source>
</evidence>
<keyword evidence="6" id="KW-1185">Reference proteome</keyword>
<dbReference type="RefSeq" id="WP_244670389.1">
    <property type="nucleotide sequence ID" value="NZ_NHSK01000081.1"/>
</dbReference>
<evidence type="ECO:0000256" key="1">
    <source>
        <dbReference type="ARBA" id="ARBA00023015"/>
    </source>
</evidence>
<dbReference type="InterPro" id="IPR012318">
    <property type="entry name" value="HTH_CRP"/>
</dbReference>
<dbReference type="Gene3D" id="2.60.120.10">
    <property type="entry name" value="Jelly Rolls"/>
    <property type="match status" value="1"/>
</dbReference>
<dbReference type="Pfam" id="PF13545">
    <property type="entry name" value="HTH_Crp_2"/>
    <property type="match status" value="1"/>
</dbReference>
<dbReference type="Proteomes" id="UP000248863">
    <property type="component" value="Unassembled WGS sequence"/>
</dbReference>
<dbReference type="InterPro" id="IPR014710">
    <property type="entry name" value="RmlC-like_jellyroll"/>
</dbReference>
<gene>
    <name evidence="5" type="ORF">CH338_15885</name>
</gene>
<reference evidence="5 6" key="1">
    <citation type="submission" date="2017-07" db="EMBL/GenBank/DDBJ databases">
        <title>Draft Genome Sequences of Select Purple Nonsulfur Bacteria.</title>
        <authorList>
            <person name="Lasarre B."/>
            <person name="Mckinlay J.B."/>
        </authorList>
    </citation>
    <scope>NUCLEOTIDE SEQUENCE [LARGE SCALE GENOMIC DNA]</scope>
    <source>
        <strain evidence="5 6">DSM 11907</strain>
    </source>
</reference>
<organism evidence="5 6">
    <name type="scientific">Rhodoplanes elegans</name>
    <dbReference type="NCBI Taxonomy" id="29408"/>
    <lineage>
        <taxon>Bacteria</taxon>
        <taxon>Pseudomonadati</taxon>
        <taxon>Pseudomonadota</taxon>
        <taxon>Alphaproteobacteria</taxon>
        <taxon>Hyphomicrobiales</taxon>
        <taxon>Nitrobacteraceae</taxon>
        <taxon>Rhodoplanes</taxon>
    </lineage>
</organism>